<feature type="transmembrane region" description="Helical" evidence="6">
    <location>
        <begin position="219"/>
        <end position="239"/>
    </location>
</feature>
<evidence type="ECO:0000256" key="5">
    <source>
        <dbReference type="ARBA" id="ARBA00023136"/>
    </source>
</evidence>
<name>A0A7X8YE30_9MICC</name>
<evidence type="ECO:0000313" key="8">
    <source>
        <dbReference type="EMBL" id="NLS10179.1"/>
    </source>
</evidence>
<feature type="transmembrane region" description="Helical" evidence="6">
    <location>
        <begin position="128"/>
        <end position="146"/>
    </location>
</feature>
<evidence type="ECO:0000256" key="6">
    <source>
        <dbReference type="SAM" id="Phobius"/>
    </source>
</evidence>
<feature type="transmembrane region" description="Helical" evidence="6">
    <location>
        <begin position="106"/>
        <end position="122"/>
    </location>
</feature>
<dbReference type="GO" id="GO:0016020">
    <property type="term" value="C:membrane"/>
    <property type="evidence" value="ECO:0007669"/>
    <property type="project" value="UniProtKB-SubCell"/>
</dbReference>
<feature type="domain" description="EamA" evidence="7">
    <location>
        <begin position="129"/>
        <end position="260"/>
    </location>
</feature>
<proteinExistence type="inferred from homology"/>
<dbReference type="Pfam" id="PF00892">
    <property type="entry name" value="EamA"/>
    <property type="match status" value="1"/>
</dbReference>
<feature type="transmembrane region" description="Helical" evidence="6">
    <location>
        <begin position="158"/>
        <end position="181"/>
    </location>
</feature>
<dbReference type="PANTHER" id="PTHR32322:SF2">
    <property type="entry name" value="EAMA DOMAIN-CONTAINING PROTEIN"/>
    <property type="match status" value="1"/>
</dbReference>
<sequence>MATAACSSQTGAAFGSRAFDSLGPVGVVAVRQIVAAVILAVISRPRLWQFTRSQWGPIILLALIFAVMNTALYASISRVGLGMAVTLEFLGPLAVAIGSSRRLRDGIGALLALGGVVLLTQPGPTSDFLGIGLGLLAGVCWAGYILTNRVVGRRIPGVQGAAAATILSATGMLPAVVVIIYSFQPPWQAYVFALLAGLFSTAVPYALDLIVLRRISPLIFGLGMSLHPFFAALIGMVFLGEALGVLAWSGIALVIAANTVTLLGSRGEPEPVTASLDLQTGAHAVVPAPDSHKTHRN</sequence>
<reference evidence="8 9" key="1">
    <citation type="submission" date="2020-04" db="EMBL/GenBank/DDBJ databases">
        <title>Nesterenkonia sp. nov., isolated from marine sediment.</title>
        <authorList>
            <person name="Zhang G."/>
        </authorList>
    </citation>
    <scope>NUCLEOTIDE SEQUENCE [LARGE SCALE GENOMIC DNA]</scope>
    <source>
        <strain evidence="8 9">MY13</strain>
    </source>
</reference>
<feature type="transmembrane region" description="Helical" evidence="6">
    <location>
        <begin position="80"/>
        <end position="99"/>
    </location>
</feature>
<organism evidence="8 9">
    <name type="scientific">Nesterenkonia sedimenti</name>
    <dbReference type="NCBI Taxonomy" id="1463632"/>
    <lineage>
        <taxon>Bacteria</taxon>
        <taxon>Bacillati</taxon>
        <taxon>Actinomycetota</taxon>
        <taxon>Actinomycetes</taxon>
        <taxon>Micrococcales</taxon>
        <taxon>Micrococcaceae</taxon>
        <taxon>Nesterenkonia</taxon>
    </lineage>
</organism>
<evidence type="ECO:0000313" key="9">
    <source>
        <dbReference type="Proteomes" id="UP000523139"/>
    </source>
</evidence>
<keyword evidence="9" id="KW-1185">Reference proteome</keyword>
<keyword evidence="4 6" id="KW-1133">Transmembrane helix</keyword>
<evidence type="ECO:0000256" key="1">
    <source>
        <dbReference type="ARBA" id="ARBA00004141"/>
    </source>
</evidence>
<dbReference type="EMBL" id="JABAHY010000007">
    <property type="protein sequence ID" value="NLS10179.1"/>
    <property type="molecule type" value="Genomic_DNA"/>
</dbReference>
<dbReference type="SUPFAM" id="SSF103481">
    <property type="entry name" value="Multidrug resistance efflux transporter EmrE"/>
    <property type="match status" value="2"/>
</dbReference>
<feature type="transmembrane region" description="Helical" evidence="6">
    <location>
        <begin position="55"/>
        <end position="74"/>
    </location>
</feature>
<dbReference type="PANTHER" id="PTHR32322">
    <property type="entry name" value="INNER MEMBRANE TRANSPORTER"/>
    <property type="match status" value="1"/>
</dbReference>
<dbReference type="InterPro" id="IPR050638">
    <property type="entry name" value="AA-Vitamin_Transporters"/>
</dbReference>
<feature type="transmembrane region" description="Helical" evidence="6">
    <location>
        <begin position="245"/>
        <end position="263"/>
    </location>
</feature>
<protein>
    <submittedName>
        <fullName evidence="8">EamA family transporter</fullName>
    </submittedName>
</protein>
<feature type="transmembrane region" description="Helical" evidence="6">
    <location>
        <begin position="187"/>
        <end position="207"/>
    </location>
</feature>
<comment type="subcellular location">
    <subcellularLocation>
        <location evidence="1">Membrane</location>
        <topology evidence="1">Multi-pass membrane protein</topology>
    </subcellularLocation>
</comment>
<gene>
    <name evidence="8" type="ORF">HGQ17_09235</name>
</gene>
<evidence type="ECO:0000259" key="7">
    <source>
        <dbReference type="Pfam" id="PF00892"/>
    </source>
</evidence>
<comment type="caution">
    <text evidence="8">The sequence shown here is derived from an EMBL/GenBank/DDBJ whole genome shotgun (WGS) entry which is preliminary data.</text>
</comment>
<keyword evidence="5 6" id="KW-0472">Membrane</keyword>
<dbReference type="AlphaFoldDB" id="A0A7X8YE30"/>
<accession>A0A7X8YE30</accession>
<keyword evidence="3 6" id="KW-0812">Transmembrane</keyword>
<dbReference type="InterPro" id="IPR000620">
    <property type="entry name" value="EamA_dom"/>
</dbReference>
<comment type="similarity">
    <text evidence="2">Belongs to the EamA transporter family.</text>
</comment>
<feature type="transmembrane region" description="Helical" evidence="6">
    <location>
        <begin position="22"/>
        <end position="43"/>
    </location>
</feature>
<evidence type="ECO:0000256" key="4">
    <source>
        <dbReference type="ARBA" id="ARBA00022989"/>
    </source>
</evidence>
<evidence type="ECO:0000256" key="3">
    <source>
        <dbReference type="ARBA" id="ARBA00022692"/>
    </source>
</evidence>
<dbReference type="Proteomes" id="UP000523139">
    <property type="component" value="Unassembled WGS sequence"/>
</dbReference>
<evidence type="ECO:0000256" key="2">
    <source>
        <dbReference type="ARBA" id="ARBA00007362"/>
    </source>
</evidence>
<dbReference type="InterPro" id="IPR037185">
    <property type="entry name" value="EmrE-like"/>
</dbReference>